<dbReference type="AlphaFoldDB" id="A0A7W9TX63"/>
<proteinExistence type="predicted"/>
<dbReference type="InterPro" id="IPR001173">
    <property type="entry name" value="Glyco_trans_2-like"/>
</dbReference>
<dbReference type="CDD" id="cd04186">
    <property type="entry name" value="GT_2_like_c"/>
    <property type="match status" value="1"/>
</dbReference>
<dbReference type="Proteomes" id="UP000571554">
    <property type="component" value="Unassembled WGS sequence"/>
</dbReference>
<accession>A0A7W9TX63</accession>
<sequence length="707" mass="79409">MLELQVVLPKTRTICGIRTPAAREDHVDLPFTVYSGRLGKRLVRVNQNGPLELHFDLPCTDVCIAHFALVRVTQRFATSRMHKRLMTSHPAYRITVNRTSAPLPTDALWHHYCDVFEEGSDIGGYTKWVQAFGTLSETERDAIRVDIGTLASTPLISVVMPVYNPRIDWLREAIESVRAQLYDNWELCIADDASTDSQVGDLLDEYRSKDSRIKSVRLPINGHISAASNGALELATGEWVAFLDQDDLLAEHALFEVVSAIGHTPAARIIYSDEDKIDEAGLRSDPYFKSEWNPDLFYSHNFFCHLSAYKRSLISEIGGFRIGFEGAQDYDLALRCIERTAATEIHHIPRVLYHWRAHSSSTASQVEIKSYALDAGRRALQEHFARRGIAAEIENDGVAYRLRYRLPDVLPLVSLVIPTRNSLHLLQRCIESILKKTTYSPYEILIVDNGSDDPSTLRYLRKLADEKQIQVIRDDEPFNYSRLNNLAARHARGAIFGLVNNDIEVITPDWLSEMVSHAARPEIGCVGARLWYPDDTLQHAGVVLGIHDIAGHVHRFFPQGHPGARGRASVIQAFSAVTGACLVVRKDVFEEVGGLNERELAITCNDVDFCLRVQAAGYRNIWTPYAELYHHESATRGHDDTPEKCIRTAREVAYMKQMWGDLLHNDPAYNPNLTLEAEDFGYAWPPRCQASGASSKTVGTGAHVTLT</sequence>
<organism evidence="2 3">
    <name type="scientific">Paraburkholderia bannensis</name>
    <dbReference type="NCBI Taxonomy" id="765414"/>
    <lineage>
        <taxon>Bacteria</taxon>
        <taxon>Pseudomonadati</taxon>
        <taxon>Pseudomonadota</taxon>
        <taxon>Betaproteobacteria</taxon>
        <taxon>Burkholderiales</taxon>
        <taxon>Burkholderiaceae</taxon>
        <taxon>Paraburkholderia</taxon>
    </lineage>
</organism>
<dbReference type="PANTHER" id="PTHR43179:SF7">
    <property type="entry name" value="RHAMNOSYLTRANSFERASE WBBL"/>
    <property type="match status" value="1"/>
</dbReference>
<keyword evidence="3" id="KW-1185">Reference proteome</keyword>
<dbReference type="InterPro" id="IPR029044">
    <property type="entry name" value="Nucleotide-diphossugar_trans"/>
</dbReference>
<name>A0A7W9TX63_9BURK</name>
<dbReference type="EMBL" id="JACHBW010000007">
    <property type="protein sequence ID" value="MBB6103051.1"/>
    <property type="molecule type" value="Genomic_DNA"/>
</dbReference>
<dbReference type="Pfam" id="PF00535">
    <property type="entry name" value="Glycos_transf_2"/>
    <property type="match status" value="2"/>
</dbReference>
<dbReference type="CDD" id="cd04184">
    <property type="entry name" value="GT2_RfbC_Mx_like"/>
    <property type="match status" value="1"/>
</dbReference>
<dbReference type="RefSeq" id="WP_260175198.1">
    <property type="nucleotide sequence ID" value="NZ_JACHBW010000007.1"/>
</dbReference>
<keyword evidence="2" id="KW-0808">Transferase</keyword>
<protein>
    <submittedName>
        <fullName evidence="2">Glycosyltransferase involved in cell wall biosynthesis</fullName>
    </submittedName>
</protein>
<reference evidence="2 3" key="1">
    <citation type="submission" date="2020-08" db="EMBL/GenBank/DDBJ databases">
        <title>Above-ground endophytic microbial communities from plants in different locations in the United States.</title>
        <authorList>
            <person name="Frank C."/>
        </authorList>
    </citation>
    <scope>NUCLEOTIDE SEQUENCE [LARGE SCALE GENOMIC DNA]</scope>
    <source>
        <strain evidence="2 3">WP4_2_2</strain>
    </source>
</reference>
<comment type="caution">
    <text evidence="2">The sequence shown here is derived from an EMBL/GenBank/DDBJ whole genome shotgun (WGS) entry which is preliminary data.</text>
</comment>
<gene>
    <name evidence="2" type="ORF">F4827_002904</name>
</gene>
<dbReference type="SUPFAM" id="SSF53448">
    <property type="entry name" value="Nucleotide-diphospho-sugar transferases"/>
    <property type="match status" value="2"/>
</dbReference>
<feature type="domain" description="Glycosyltransferase 2-like" evidence="1">
    <location>
        <begin position="414"/>
        <end position="592"/>
    </location>
</feature>
<dbReference type="PANTHER" id="PTHR43179">
    <property type="entry name" value="RHAMNOSYLTRANSFERASE WBBL"/>
    <property type="match status" value="1"/>
</dbReference>
<dbReference type="Gene3D" id="3.90.550.10">
    <property type="entry name" value="Spore Coat Polysaccharide Biosynthesis Protein SpsA, Chain A"/>
    <property type="match status" value="2"/>
</dbReference>
<feature type="domain" description="Glycosyltransferase 2-like" evidence="1">
    <location>
        <begin position="157"/>
        <end position="317"/>
    </location>
</feature>
<evidence type="ECO:0000313" key="3">
    <source>
        <dbReference type="Proteomes" id="UP000571554"/>
    </source>
</evidence>
<dbReference type="GO" id="GO:0016757">
    <property type="term" value="F:glycosyltransferase activity"/>
    <property type="evidence" value="ECO:0007669"/>
    <property type="project" value="UniProtKB-KW"/>
</dbReference>
<evidence type="ECO:0000313" key="2">
    <source>
        <dbReference type="EMBL" id="MBB6103051.1"/>
    </source>
</evidence>
<evidence type="ECO:0000259" key="1">
    <source>
        <dbReference type="Pfam" id="PF00535"/>
    </source>
</evidence>